<feature type="region of interest" description="Disordered" evidence="1">
    <location>
        <begin position="77"/>
        <end position="98"/>
    </location>
</feature>
<dbReference type="PROSITE" id="PS51257">
    <property type="entry name" value="PROKAR_LIPOPROTEIN"/>
    <property type="match status" value="1"/>
</dbReference>
<proteinExistence type="predicted"/>
<keyword evidence="3" id="KW-1185">Reference proteome</keyword>
<organism evidence="2 3">
    <name type="scientific">Homarus americanus</name>
    <name type="common">American lobster</name>
    <dbReference type="NCBI Taxonomy" id="6706"/>
    <lineage>
        <taxon>Eukaryota</taxon>
        <taxon>Metazoa</taxon>
        <taxon>Ecdysozoa</taxon>
        <taxon>Arthropoda</taxon>
        <taxon>Crustacea</taxon>
        <taxon>Multicrustacea</taxon>
        <taxon>Malacostraca</taxon>
        <taxon>Eumalacostraca</taxon>
        <taxon>Eucarida</taxon>
        <taxon>Decapoda</taxon>
        <taxon>Pleocyemata</taxon>
        <taxon>Astacidea</taxon>
        <taxon>Nephropoidea</taxon>
        <taxon>Nephropidae</taxon>
        <taxon>Homarus</taxon>
    </lineage>
</organism>
<sequence length="188" mass="20462">MLRSIGRQSVLQIILHPGSSGCGGSNKFLFHTNYTPHPCRQLELIVAGKNDGQPRGSTTWSLPGACRTPHLLCSNQPYPGRHHLSQHQPHLSPEGQTAAPTRPSLLVFSVAHNTPMQGSYHATLVQVVWSGGYFAHLAFVPRLMRALTPGTWHPGLASPGDQVWPTVKGRDESFNMPMIHGDGRGLVT</sequence>
<accession>A0A8J5MYW0</accession>
<dbReference type="EMBL" id="JAHLQT010016480">
    <property type="protein sequence ID" value="KAG7169460.1"/>
    <property type="molecule type" value="Genomic_DNA"/>
</dbReference>
<evidence type="ECO:0000256" key="1">
    <source>
        <dbReference type="SAM" id="MobiDB-lite"/>
    </source>
</evidence>
<feature type="compositionally biased region" description="Polar residues" evidence="1">
    <location>
        <begin position="86"/>
        <end position="98"/>
    </location>
</feature>
<name>A0A8J5MYW0_HOMAM</name>
<reference evidence="2" key="1">
    <citation type="journal article" date="2021" name="Sci. Adv.">
        <title>The American lobster genome reveals insights on longevity, neural, and immune adaptations.</title>
        <authorList>
            <person name="Polinski J.M."/>
            <person name="Zimin A.V."/>
            <person name="Clark K.F."/>
            <person name="Kohn A.B."/>
            <person name="Sadowski N."/>
            <person name="Timp W."/>
            <person name="Ptitsyn A."/>
            <person name="Khanna P."/>
            <person name="Romanova D.Y."/>
            <person name="Williams P."/>
            <person name="Greenwood S.J."/>
            <person name="Moroz L.L."/>
            <person name="Walt D.R."/>
            <person name="Bodnar A.G."/>
        </authorList>
    </citation>
    <scope>NUCLEOTIDE SEQUENCE</scope>
    <source>
        <strain evidence="2">GMGI-L3</strain>
    </source>
</reference>
<protein>
    <submittedName>
        <fullName evidence="2">Uncharacterized protein</fullName>
    </submittedName>
</protein>
<evidence type="ECO:0000313" key="3">
    <source>
        <dbReference type="Proteomes" id="UP000747542"/>
    </source>
</evidence>
<gene>
    <name evidence="2" type="ORF">Hamer_G019604</name>
</gene>
<dbReference type="Proteomes" id="UP000747542">
    <property type="component" value="Unassembled WGS sequence"/>
</dbReference>
<comment type="caution">
    <text evidence="2">The sequence shown here is derived from an EMBL/GenBank/DDBJ whole genome shotgun (WGS) entry which is preliminary data.</text>
</comment>
<dbReference type="AlphaFoldDB" id="A0A8J5MYW0"/>
<evidence type="ECO:0000313" key="2">
    <source>
        <dbReference type="EMBL" id="KAG7169460.1"/>
    </source>
</evidence>